<dbReference type="RefSeq" id="WP_063208719.1">
    <property type="nucleotide sequence ID" value="NZ_LUKD01000008.1"/>
</dbReference>
<evidence type="ECO:0000313" key="2">
    <source>
        <dbReference type="EMBL" id="KYG62565.1"/>
    </source>
</evidence>
<feature type="signal peptide" evidence="1">
    <location>
        <begin position="1"/>
        <end position="17"/>
    </location>
</feature>
<gene>
    <name evidence="2" type="ORF">AZI87_14785</name>
</gene>
<protein>
    <submittedName>
        <fullName evidence="2">Uncharacterized protein</fullName>
    </submittedName>
</protein>
<organism evidence="2 3">
    <name type="scientific">Bdellovibrio bacteriovorus</name>
    <dbReference type="NCBI Taxonomy" id="959"/>
    <lineage>
        <taxon>Bacteria</taxon>
        <taxon>Pseudomonadati</taxon>
        <taxon>Bdellovibrionota</taxon>
        <taxon>Bdellovibrionia</taxon>
        <taxon>Bdellovibrionales</taxon>
        <taxon>Pseudobdellovibrionaceae</taxon>
        <taxon>Bdellovibrio</taxon>
    </lineage>
</organism>
<keyword evidence="1" id="KW-0732">Signal</keyword>
<evidence type="ECO:0000256" key="1">
    <source>
        <dbReference type="SAM" id="SignalP"/>
    </source>
</evidence>
<feature type="chain" id="PRO_5007834094" evidence="1">
    <location>
        <begin position="18"/>
        <end position="125"/>
    </location>
</feature>
<dbReference type="AlphaFoldDB" id="A0A162FVM7"/>
<accession>A0A162FVM7</accession>
<evidence type="ECO:0000313" key="3">
    <source>
        <dbReference type="Proteomes" id="UP000075799"/>
    </source>
</evidence>
<dbReference type="EMBL" id="LUKD01000008">
    <property type="protein sequence ID" value="KYG62565.1"/>
    <property type="molecule type" value="Genomic_DNA"/>
</dbReference>
<name>A0A162FVM7_BDEBC</name>
<dbReference type="OrthoDB" id="5297592at2"/>
<comment type="caution">
    <text evidence="2">The sequence shown here is derived from an EMBL/GenBank/DDBJ whole genome shotgun (WGS) entry which is preliminary data.</text>
</comment>
<proteinExistence type="predicted"/>
<sequence>MKSLVLFLLAFPGIAQAAMPVLSYKNVQCRYTENDKLVKEQTVALMTLVIEDSLGRFAQIQFGDDAKKIQYQILIEDDLKTKDSVVILQNLMVDKLESSSELSGKEVSWVRIAQGTHSVRCDLKP</sequence>
<dbReference type="Proteomes" id="UP000075799">
    <property type="component" value="Unassembled WGS sequence"/>
</dbReference>
<reference evidence="2 3" key="1">
    <citation type="submission" date="2016-03" db="EMBL/GenBank/DDBJ databases">
        <authorList>
            <person name="Ploux O."/>
        </authorList>
    </citation>
    <scope>NUCLEOTIDE SEQUENCE [LARGE SCALE GENOMIC DNA]</scope>
    <source>
        <strain evidence="2 3">EC13</strain>
    </source>
</reference>